<proteinExistence type="predicted"/>
<dbReference type="Proteomes" id="UP000011083">
    <property type="component" value="Unassembled WGS sequence"/>
</dbReference>
<dbReference type="GeneID" id="14911725"/>
<keyword evidence="4" id="KW-1185">Reference proteome</keyword>
<protein>
    <submittedName>
        <fullName evidence="3">Uncharacterized protein</fullName>
    </submittedName>
</protein>
<keyword evidence="2" id="KW-0732">Signal</keyword>
<dbReference type="EMBL" id="KB008154">
    <property type="protein sequence ID" value="ELR11343.1"/>
    <property type="molecule type" value="Genomic_DNA"/>
</dbReference>
<accession>L8GF27</accession>
<organism evidence="3 4">
    <name type="scientific">Acanthamoeba castellanii (strain ATCC 30010 / Neff)</name>
    <dbReference type="NCBI Taxonomy" id="1257118"/>
    <lineage>
        <taxon>Eukaryota</taxon>
        <taxon>Amoebozoa</taxon>
        <taxon>Discosea</taxon>
        <taxon>Longamoebia</taxon>
        <taxon>Centramoebida</taxon>
        <taxon>Acanthamoebidae</taxon>
        <taxon>Acanthamoeba</taxon>
    </lineage>
</organism>
<name>L8GF27_ACACF</name>
<gene>
    <name evidence="3" type="ORF">ACA1_190910</name>
</gene>
<evidence type="ECO:0000313" key="3">
    <source>
        <dbReference type="EMBL" id="ELR11343.1"/>
    </source>
</evidence>
<dbReference type="VEuPathDB" id="AmoebaDB:ACA1_190910"/>
<evidence type="ECO:0000256" key="2">
    <source>
        <dbReference type="SAM" id="SignalP"/>
    </source>
</evidence>
<reference evidence="3 4" key="1">
    <citation type="journal article" date="2013" name="Genome Biol.">
        <title>Genome of Acanthamoeba castellanii highlights extensive lateral gene transfer and early evolution of tyrosine kinase signaling.</title>
        <authorList>
            <person name="Clarke M."/>
            <person name="Lohan A.J."/>
            <person name="Liu B."/>
            <person name="Lagkouvardos I."/>
            <person name="Roy S."/>
            <person name="Zafar N."/>
            <person name="Bertelli C."/>
            <person name="Schilde C."/>
            <person name="Kianianmomeni A."/>
            <person name="Burglin T.R."/>
            <person name="Frech C."/>
            <person name="Turcotte B."/>
            <person name="Kopec K.O."/>
            <person name="Synnott J.M."/>
            <person name="Choo C."/>
            <person name="Paponov I."/>
            <person name="Finkler A."/>
            <person name="Soon Heng Tan C."/>
            <person name="Hutchins A.P."/>
            <person name="Weinmeier T."/>
            <person name="Rattei T."/>
            <person name="Chu J.S."/>
            <person name="Gimenez G."/>
            <person name="Irimia M."/>
            <person name="Rigden D.J."/>
            <person name="Fitzpatrick D.A."/>
            <person name="Lorenzo-Morales J."/>
            <person name="Bateman A."/>
            <person name="Chiu C.H."/>
            <person name="Tang P."/>
            <person name="Hegemann P."/>
            <person name="Fromm H."/>
            <person name="Raoult D."/>
            <person name="Greub G."/>
            <person name="Miranda-Saavedra D."/>
            <person name="Chen N."/>
            <person name="Nash P."/>
            <person name="Ginger M.L."/>
            <person name="Horn M."/>
            <person name="Schaap P."/>
            <person name="Caler L."/>
            <person name="Loftus B."/>
        </authorList>
    </citation>
    <scope>NUCLEOTIDE SEQUENCE [LARGE SCALE GENOMIC DNA]</scope>
    <source>
        <strain evidence="3 4">Neff</strain>
    </source>
</reference>
<dbReference type="KEGG" id="acan:ACA1_190910"/>
<keyword evidence="1" id="KW-0472">Membrane</keyword>
<dbReference type="RefSeq" id="XP_004333356.1">
    <property type="nucleotide sequence ID" value="XM_004333308.1"/>
</dbReference>
<evidence type="ECO:0000256" key="1">
    <source>
        <dbReference type="SAM" id="Phobius"/>
    </source>
</evidence>
<dbReference type="AlphaFoldDB" id="L8GF27"/>
<feature type="chain" id="PRO_5003989472" evidence="2">
    <location>
        <begin position="22"/>
        <end position="526"/>
    </location>
</feature>
<feature type="signal peptide" evidence="2">
    <location>
        <begin position="1"/>
        <end position="21"/>
    </location>
</feature>
<keyword evidence="1" id="KW-1133">Transmembrane helix</keyword>
<sequence length="526" mass="56552">MDRRNLLLLFLLLTLDVNVFCQGDEQCNLTLSDQDVYAIPSDSRDLIFPFTQAVNAHVLVRADASAQLTATVTCGSKNTTANVTVTSDVDLQFSWTSTPSPADQGKPLNAAVTLVNRGGHPAVGFQCEPVTAEQNPPFTLTCDQPWRLEEKTCRLDYLQPNSPATLLLGYDTIAEHTNVSVECRAHNLPQPLTTTYAILIKDDAEVQIVTPGETKAMAGSDSTVVTTIKNVGSAVADGFECDLVIEKPETTVFVSLNETKCTATVDTVKNVTTGAHCTFGDLLTNDEYWVGLTFHVGADVEESNQAAFKWNCTAEGLETVAASEIKVITEARADLALTLPANSSIEGGTQSLLFRLKNLGPSNLRGGECKFTLSKGVEAATWSQSSFFNCSHAPSSTDLQCDITNIPPTDAEFNLGLVLKDLTLKQFTVNALCDAKNPKAHLNETFTIDAGVKPSPSPAPSGVAPAPDNTMMVVVTVIVALGLLIVMIIWWRKRQDAAGWEAAGPNPRSPSLNRFSDVELSIRSSN</sequence>
<feature type="transmembrane region" description="Helical" evidence="1">
    <location>
        <begin position="471"/>
        <end position="491"/>
    </location>
</feature>
<keyword evidence="1" id="KW-0812">Transmembrane</keyword>
<evidence type="ECO:0000313" key="4">
    <source>
        <dbReference type="Proteomes" id="UP000011083"/>
    </source>
</evidence>